<keyword evidence="2" id="KW-1133">Transmembrane helix</keyword>
<evidence type="ECO:0000313" key="5">
    <source>
        <dbReference type="EMBL" id="KAK9961940.1"/>
    </source>
</evidence>
<evidence type="ECO:0000313" key="6">
    <source>
        <dbReference type="Proteomes" id="UP001479290"/>
    </source>
</evidence>
<gene>
    <name evidence="5" type="ORF">ABG768_007334</name>
</gene>
<dbReference type="InterPro" id="IPR013783">
    <property type="entry name" value="Ig-like_fold"/>
</dbReference>
<dbReference type="AlphaFoldDB" id="A0AAW1ZKX6"/>
<dbReference type="InterPro" id="IPR007110">
    <property type="entry name" value="Ig-like_dom"/>
</dbReference>
<proteinExistence type="predicted"/>
<dbReference type="Proteomes" id="UP001479290">
    <property type="component" value="Unassembled WGS sequence"/>
</dbReference>
<evidence type="ECO:0000259" key="4">
    <source>
        <dbReference type="PROSITE" id="PS50835"/>
    </source>
</evidence>
<dbReference type="InterPro" id="IPR003599">
    <property type="entry name" value="Ig_sub"/>
</dbReference>
<reference evidence="5 6" key="1">
    <citation type="submission" date="2024-05" db="EMBL/GenBank/DDBJ databases">
        <title>A high-quality chromosomal-level genome assembly of Topmouth culter (Culter alburnus).</title>
        <authorList>
            <person name="Zhao H."/>
        </authorList>
    </citation>
    <scope>NUCLEOTIDE SEQUENCE [LARGE SCALE GENOMIC DNA]</scope>
    <source>
        <strain evidence="5">CATC2023</strain>
        <tissue evidence="5">Muscle</tissue>
    </source>
</reference>
<dbReference type="PROSITE" id="PS50835">
    <property type="entry name" value="IG_LIKE"/>
    <property type="match status" value="1"/>
</dbReference>
<feature type="chain" id="PRO_5043934884" description="Ig-like domain-containing protein" evidence="3">
    <location>
        <begin position="18"/>
        <end position="263"/>
    </location>
</feature>
<feature type="region of interest" description="Disordered" evidence="1">
    <location>
        <begin position="242"/>
        <end position="263"/>
    </location>
</feature>
<feature type="transmembrane region" description="Helical" evidence="2">
    <location>
        <begin position="146"/>
        <end position="166"/>
    </location>
</feature>
<evidence type="ECO:0000256" key="2">
    <source>
        <dbReference type="SAM" id="Phobius"/>
    </source>
</evidence>
<feature type="domain" description="Ig-like" evidence="4">
    <location>
        <begin position="27"/>
        <end position="111"/>
    </location>
</feature>
<evidence type="ECO:0000256" key="3">
    <source>
        <dbReference type="SAM" id="SignalP"/>
    </source>
</evidence>
<sequence>MWYLVIVLIFTVYGTYGCVITSPDQKVNDGTDVYLSCNFFQCPGHLDVMSLSVEWEFQNISQTEIILYYISNKTVSTFPGVMFRGDVKMGSFDIHLPSVTRENNGTYLCRLRLSGRFFKNYTHLIVQSAQSRRNSPGVIHPQAHPLWWLALVSVAGFVLLIGSVFFGRRACRSIQKGDDSKQNMEEVNTRTASEDMGITYKVGFSSMPVLADVSSPPNSPDNIYITMHSFPFTSDAPVTAGHNRRLPSDWQPENEEPVYAQCH</sequence>
<keyword evidence="6" id="KW-1185">Reference proteome</keyword>
<accession>A0AAW1ZKX6</accession>
<keyword evidence="2" id="KW-0472">Membrane</keyword>
<name>A0AAW1ZKX6_CULAL</name>
<dbReference type="InterPro" id="IPR013106">
    <property type="entry name" value="Ig_V-set"/>
</dbReference>
<keyword evidence="3" id="KW-0732">Signal</keyword>
<comment type="caution">
    <text evidence="5">The sequence shown here is derived from an EMBL/GenBank/DDBJ whole genome shotgun (WGS) entry which is preliminary data.</text>
</comment>
<evidence type="ECO:0000256" key="1">
    <source>
        <dbReference type="SAM" id="MobiDB-lite"/>
    </source>
</evidence>
<protein>
    <recommendedName>
        <fullName evidence="4">Ig-like domain-containing protein</fullName>
    </recommendedName>
</protein>
<dbReference type="SMART" id="SM00409">
    <property type="entry name" value="IG"/>
    <property type="match status" value="1"/>
</dbReference>
<dbReference type="InterPro" id="IPR036179">
    <property type="entry name" value="Ig-like_dom_sf"/>
</dbReference>
<feature type="signal peptide" evidence="3">
    <location>
        <begin position="1"/>
        <end position="17"/>
    </location>
</feature>
<dbReference type="SUPFAM" id="SSF48726">
    <property type="entry name" value="Immunoglobulin"/>
    <property type="match status" value="1"/>
</dbReference>
<dbReference type="EMBL" id="JAWDJR010000015">
    <property type="protein sequence ID" value="KAK9961940.1"/>
    <property type="molecule type" value="Genomic_DNA"/>
</dbReference>
<dbReference type="Pfam" id="PF07686">
    <property type="entry name" value="V-set"/>
    <property type="match status" value="1"/>
</dbReference>
<dbReference type="Gene3D" id="2.60.40.10">
    <property type="entry name" value="Immunoglobulins"/>
    <property type="match status" value="1"/>
</dbReference>
<organism evidence="5 6">
    <name type="scientific">Culter alburnus</name>
    <name type="common">Topmouth culter</name>
    <dbReference type="NCBI Taxonomy" id="194366"/>
    <lineage>
        <taxon>Eukaryota</taxon>
        <taxon>Metazoa</taxon>
        <taxon>Chordata</taxon>
        <taxon>Craniata</taxon>
        <taxon>Vertebrata</taxon>
        <taxon>Euteleostomi</taxon>
        <taxon>Actinopterygii</taxon>
        <taxon>Neopterygii</taxon>
        <taxon>Teleostei</taxon>
        <taxon>Ostariophysi</taxon>
        <taxon>Cypriniformes</taxon>
        <taxon>Xenocyprididae</taxon>
        <taxon>Xenocypridinae</taxon>
        <taxon>Culter</taxon>
    </lineage>
</organism>
<keyword evidence="2" id="KW-0812">Transmembrane</keyword>